<name>A0ABN1ES35_9PROT</name>
<accession>A0ABN1ES35</accession>
<evidence type="ECO:0000313" key="1">
    <source>
        <dbReference type="EMBL" id="GAA0573085.1"/>
    </source>
</evidence>
<dbReference type="Proteomes" id="UP001499951">
    <property type="component" value="Unassembled WGS sequence"/>
</dbReference>
<organism evidence="1 2">
    <name type="scientific">Rhizomicrobium electricum</name>
    <dbReference type="NCBI Taxonomy" id="480070"/>
    <lineage>
        <taxon>Bacteria</taxon>
        <taxon>Pseudomonadati</taxon>
        <taxon>Pseudomonadota</taxon>
        <taxon>Alphaproteobacteria</taxon>
        <taxon>Micropepsales</taxon>
        <taxon>Micropepsaceae</taxon>
        <taxon>Rhizomicrobium</taxon>
    </lineage>
</organism>
<gene>
    <name evidence="1" type="ORF">GCM10008942_22250</name>
</gene>
<sequence length="90" mass="9495">MPFANLFAGSAVKTLAPSHGLSGYIGRSGKTKIVALVNKSDESRPAAVSERPRSHPQRVVMLGTPRPASLSPVPDIPHMIPPMSAIAAIW</sequence>
<protein>
    <submittedName>
        <fullName evidence="1">Uncharacterized protein</fullName>
    </submittedName>
</protein>
<proteinExistence type="predicted"/>
<comment type="caution">
    <text evidence="1">The sequence shown here is derived from an EMBL/GenBank/DDBJ whole genome shotgun (WGS) entry which is preliminary data.</text>
</comment>
<evidence type="ECO:0000313" key="2">
    <source>
        <dbReference type="Proteomes" id="UP001499951"/>
    </source>
</evidence>
<reference evidence="1 2" key="1">
    <citation type="journal article" date="2019" name="Int. J. Syst. Evol. Microbiol.">
        <title>The Global Catalogue of Microorganisms (GCM) 10K type strain sequencing project: providing services to taxonomists for standard genome sequencing and annotation.</title>
        <authorList>
            <consortium name="The Broad Institute Genomics Platform"/>
            <consortium name="The Broad Institute Genome Sequencing Center for Infectious Disease"/>
            <person name="Wu L."/>
            <person name="Ma J."/>
        </authorList>
    </citation>
    <scope>NUCLEOTIDE SEQUENCE [LARGE SCALE GENOMIC DNA]</scope>
    <source>
        <strain evidence="1 2">JCM 15089</strain>
    </source>
</reference>
<keyword evidence="2" id="KW-1185">Reference proteome</keyword>
<dbReference type="EMBL" id="BAAADD010000005">
    <property type="protein sequence ID" value="GAA0573085.1"/>
    <property type="molecule type" value="Genomic_DNA"/>
</dbReference>